<dbReference type="OrthoDB" id="2686056at2759"/>
<gene>
    <name evidence="2" type="ORF">F5147DRAFT_654925</name>
</gene>
<dbReference type="AlphaFoldDB" id="A0A9P7F1E1"/>
<sequence>MTRKKSNPSMRNSTQETKTSSQATAPGTSHRPHNKIGWFLKKLEEDVKKLTDSCSLSPAPRNVHHDEHASSTPDIVVQATSSNVEADTQSAVQDAQQSANCMHPLLGPAITAASVVKGAQEDLDDADSLQETYLKPLRIFDDVIGKIADLHPYAKMALGMLSWTAKVILAQADRDAAVLELLKKLSEVYDFMTQDRKLNQKLSTDQQLL</sequence>
<evidence type="ECO:0000313" key="3">
    <source>
        <dbReference type="Proteomes" id="UP000823399"/>
    </source>
</evidence>
<protein>
    <submittedName>
        <fullName evidence="2">Uncharacterized protein</fullName>
    </submittedName>
</protein>
<evidence type="ECO:0000256" key="1">
    <source>
        <dbReference type="SAM" id="MobiDB-lite"/>
    </source>
</evidence>
<evidence type="ECO:0000313" key="2">
    <source>
        <dbReference type="EMBL" id="KAG2102842.1"/>
    </source>
</evidence>
<dbReference type="EMBL" id="JABBWM010000046">
    <property type="protein sequence ID" value="KAG2102842.1"/>
    <property type="molecule type" value="Genomic_DNA"/>
</dbReference>
<accession>A0A9P7F1E1</accession>
<feature type="region of interest" description="Disordered" evidence="1">
    <location>
        <begin position="1"/>
        <end position="35"/>
    </location>
</feature>
<name>A0A9P7F1E1_9AGAM</name>
<reference evidence="2" key="1">
    <citation type="journal article" date="2020" name="New Phytol.">
        <title>Comparative genomics reveals dynamic genome evolution in host specialist ectomycorrhizal fungi.</title>
        <authorList>
            <person name="Lofgren L.A."/>
            <person name="Nguyen N.H."/>
            <person name="Vilgalys R."/>
            <person name="Ruytinx J."/>
            <person name="Liao H.L."/>
            <person name="Branco S."/>
            <person name="Kuo A."/>
            <person name="LaButti K."/>
            <person name="Lipzen A."/>
            <person name="Andreopoulos W."/>
            <person name="Pangilinan J."/>
            <person name="Riley R."/>
            <person name="Hundley H."/>
            <person name="Na H."/>
            <person name="Barry K."/>
            <person name="Grigoriev I.V."/>
            <person name="Stajich J.E."/>
            <person name="Kennedy P.G."/>
        </authorList>
    </citation>
    <scope>NUCLEOTIDE SEQUENCE</scope>
    <source>
        <strain evidence="2">FC423</strain>
    </source>
</reference>
<organism evidence="2 3">
    <name type="scientific">Suillus discolor</name>
    <dbReference type="NCBI Taxonomy" id="1912936"/>
    <lineage>
        <taxon>Eukaryota</taxon>
        <taxon>Fungi</taxon>
        <taxon>Dikarya</taxon>
        <taxon>Basidiomycota</taxon>
        <taxon>Agaricomycotina</taxon>
        <taxon>Agaricomycetes</taxon>
        <taxon>Agaricomycetidae</taxon>
        <taxon>Boletales</taxon>
        <taxon>Suillineae</taxon>
        <taxon>Suillaceae</taxon>
        <taxon>Suillus</taxon>
    </lineage>
</organism>
<keyword evidence="3" id="KW-1185">Reference proteome</keyword>
<feature type="compositionally biased region" description="Polar residues" evidence="1">
    <location>
        <begin position="7"/>
        <end position="27"/>
    </location>
</feature>
<comment type="caution">
    <text evidence="2">The sequence shown here is derived from an EMBL/GenBank/DDBJ whole genome shotgun (WGS) entry which is preliminary data.</text>
</comment>
<proteinExistence type="predicted"/>
<dbReference type="Proteomes" id="UP000823399">
    <property type="component" value="Unassembled WGS sequence"/>
</dbReference>
<feature type="region of interest" description="Disordered" evidence="1">
    <location>
        <begin position="53"/>
        <end position="72"/>
    </location>
</feature>
<dbReference type="RefSeq" id="XP_041290309.1">
    <property type="nucleotide sequence ID" value="XM_041433918.1"/>
</dbReference>
<dbReference type="GeneID" id="64696177"/>